<accession>K5VLY3</accession>
<dbReference type="RefSeq" id="XP_007333903.1">
    <property type="nucleotide sequence ID" value="XM_007333841.1"/>
</dbReference>
<dbReference type="GeneID" id="18832594"/>
<dbReference type="PROSITE" id="PS00109">
    <property type="entry name" value="PROTEIN_KINASE_TYR"/>
    <property type="match status" value="1"/>
</dbReference>
<dbReference type="OrthoDB" id="5569250at2759"/>
<dbReference type="GO" id="GO:0004672">
    <property type="term" value="F:protein kinase activity"/>
    <property type="evidence" value="ECO:0007669"/>
    <property type="project" value="InterPro"/>
</dbReference>
<keyword evidence="4" id="KW-1185">Reference proteome</keyword>
<proteinExistence type="predicted"/>
<dbReference type="HOGENOM" id="CLU_021658_1_0_1"/>
<evidence type="ECO:0000313" key="3">
    <source>
        <dbReference type="EMBL" id="EKM75434.1"/>
    </source>
</evidence>
<name>K5VLY3_AGABU</name>
<dbReference type="STRING" id="597362.K5VLY3"/>
<dbReference type="InterPro" id="IPR011009">
    <property type="entry name" value="Kinase-like_dom_sf"/>
</dbReference>
<dbReference type="AlphaFoldDB" id="K5VLY3"/>
<dbReference type="Proteomes" id="UP000008493">
    <property type="component" value="Unassembled WGS sequence"/>
</dbReference>
<gene>
    <name evidence="3" type="ORF">AGABI1DRAFT_94862</name>
</gene>
<evidence type="ECO:0000256" key="1">
    <source>
        <dbReference type="SAM" id="MobiDB-lite"/>
    </source>
</evidence>
<dbReference type="Pfam" id="PF17667">
    <property type="entry name" value="Pkinase_fungal"/>
    <property type="match status" value="1"/>
</dbReference>
<evidence type="ECO:0000259" key="2">
    <source>
        <dbReference type="Pfam" id="PF17667"/>
    </source>
</evidence>
<evidence type="ECO:0000313" key="4">
    <source>
        <dbReference type="Proteomes" id="UP000008493"/>
    </source>
</evidence>
<dbReference type="InterPro" id="IPR008266">
    <property type="entry name" value="Tyr_kinase_AS"/>
</dbReference>
<protein>
    <recommendedName>
        <fullName evidence="2">Fungal-type protein kinase domain-containing protein</fullName>
    </recommendedName>
</protein>
<dbReference type="InParanoid" id="K5VLY3"/>
<organism evidence="3 4">
    <name type="scientific">Agaricus bisporus var. burnettii (strain JB137-S8 / ATCC MYA-4627 / FGSC 10392)</name>
    <name type="common">White button mushroom</name>
    <dbReference type="NCBI Taxonomy" id="597362"/>
    <lineage>
        <taxon>Eukaryota</taxon>
        <taxon>Fungi</taxon>
        <taxon>Dikarya</taxon>
        <taxon>Basidiomycota</taxon>
        <taxon>Agaricomycotina</taxon>
        <taxon>Agaricomycetes</taxon>
        <taxon>Agaricomycetidae</taxon>
        <taxon>Agaricales</taxon>
        <taxon>Agaricineae</taxon>
        <taxon>Agaricaceae</taxon>
        <taxon>Agaricus</taxon>
    </lineage>
</organism>
<feature type="domain" description="Fungal-type protein kinase" evidence="2">
    <location>
        <begin position="285"/>
        <end position="343"/>
    </location>
</feature>
<dbReference type="EMBL" id="JH971413">
    <property type="protein sequence ID" value="EKM75434.1"/>
    <property type="molecule type" value="Genomic_DNA"/>
</dbReference>
<sequence length="654" mass="73810">MGDIGIQEFYEKIGANPPASAQVEDRTFGGGNQQAQGVAKGETESRATKQAHAFETCSRLLNAANMPLSAIRTPPRPDPTSLSVKRIMYSKTSKTKYSGVQSKWRLNFTQRGKKPTKRREQAASYVSYLLNARPDLVAALGLLVEVDGLVFFFCNANGIKKLSLSNADDYLPLLSAIVKYLNEGQTNNIDKTLSRVPSTVLYNVSVPNDVPKGSSPPSPTEYKSCSLRYSRDPFGRRPNIFIYKPGNDVSAIRVIKDQYIKRGRRWVEKDVLTKIHAHGVYPAVDYGTDFLSLKTLRDVIYALYDLLEVTRGLYLDRRILHRDISPWNIMIRDSEYTQSIKTCSSASPVFIRHLLDPQVPKHESSIFLIDFGYGQDLESPESPLQGRTIHFPELPPLSERIGAAYKSNHPERVELFKKKLGGQIEPWGADRGPAVFQHKLEHDGESGIWSSFWWALQAFPEQGENVPIRAIIWTALMPEYDVSQTGLPQNDERDVILTLLRDGHENILHPEYRGLLDLFQSMAEAIQPDYYWAEPGIQQSPEFVHEILQRIILNFVVKNKDESFMDQRKDNKNRTVQGKTSTAFLSTAEAEHRRTTSMESPAVIRKHTKRKIQETLPNPTPPKHAMSGGNEPNDSDTADEDAQHIEKKAHIGDV</sequence>
<dbReference type="InterPro" id="IPR040976">
    <property type="entry name" value="Pkinase_fungal"/>
</dbReference>
<dbReference type="KEGG" id="abp:AGABI1DRAFT94862"/>
<reference evidence="4" key="1">
    <citation type="journal article" date="2012" name="Proc. Natl. Acad. Sci. U.S.A.">
        <title>Genome sequence of the button mushroom Agaricus bisporus reveals mechanisms governing adaptation to a humic-rich ecological niche.</title>
        <authorList>
            <person name="Morin E."/>
            <person name="Kohler A."/>
            <person name="Baker A.R."/>
            <person name="Foulongne-Oriol M."/>
            <person name="Lombard V."/>
            <person name="Nagy L.G."/>
            <person name="Ohm R.A."/>
            <person name="Patyshakuliyeva A."/>
            <person name="Brun A."/>
            <person name="Aerts A.L."/>
            <person name="Bailey A.M."/>
            <person name="Billette C."/>
            <person name="Coutinho P.M."/>
            <person name="Deakin G."/>
            <person name="Doddapaneni H."/>
            <person name="Floudas D."/>
            <person name="Grimwood J."/>
            <person name="Hilden K."/>
            <person name="Kuees U."/>
            <person name="LaButti K.M."/>
            <person name="Lapidus A."/>
            <person name="Lindquist E.A."/>
            <person name="Lucas S.M."/>
            <person name="Murat C."/>
            <person name="Riley R.W."/>
            <person name="Salamov A.A."/>
            <person name="Schmutz J."/>
            <person name="Subramanian V."/>
            <person name="Woesten H.A.B."/>
            <person name="Xu J."/>
            <person name="Eastwood D.C."/>
            <person name="Foster G.D."/>
            <person name="Sonnenberg A.S."/>
            <person name="Cullen D."/>
            <person name="de Vries R.P."/>
            <person name="Lundell T."/>
            <person name="Hibbett D.S."/>
            <person name="Henrissat B."/>
            <person name="Burton K.S."/>
            <person name="Kerrigan R.W."/>
            <person name="Challen M.P."/>
            <person name="Grigoriev I.V."/>
            <person name="Martin F."/>
        </authorList>
    </citation>
    <scope>NUCLEOTIDE SEQUENCE [LARGE SCALE GENOMIC DNA]</scope>
    <source>
        <strain evidence="4">JB137-S8 / ATCC MYA-4627 / FGSC 10392</strain>
    </source>
</reference>
<dbReference type="eggNOG" id="ENOG502SPAN">
    <property type="taxonomic scope" value="Eukaryota"/>
</dbReference>
<feature type="compositionally biased region" description="Basic and acidic residues" evidence="1">
    <location>
        <begin position="641"/>
        <end position="654"/>
    </location>
</feature>
<dbReference type="SUPFAM" id="SSF56112">
    <property type="entry name" value="Protein kinase-like (PK-like)"/>
    <property type="match status" value="1"/>
</dbReference>
<feature type="region of interest" description="Disordered" evidence="1">
    <location>
        <begin position="587"/>
        <end position="654"/>
    </location>
</feature>